<feature type="compositionally biased region" description="Acidic residues" evidence="1">
    <location>
        <begin position="62"/>
        <end position="82"/>
    </location>
</feature>
<feature type="region of interest" description="Disordered" evidence="1">
    <location>
        <begin position="1"/>
        <end position="84"/>
    </location>
</feature>
<protein>
    <recommendedName>
        <fullName evidence="2">Heterokaryon incompatibility domain-containing protein</fullName>
    </recommendedName>
</protein>
<gene>
    <name evidence="3" type="ORF">SLS56_011839</name>
</gene>
<accession>A0ABR3SAL2</accession>
<evidence type="ECO:0000313" key="3">
    <source>
        <dbReference type="EMBL" id="KAL1615372.1"/>
    </source>
</evidence>
<dbReference type="PANTHER" id="PTHR24148">
    <property type="entry name" value="ANKYRIN REPEAT DOMAIN-CONTAINING PROTEIN 39 HOMOLOG-RELATED"/>
    <property type="match status" value="1"/>
</dbReference>
<dbReference type="Proteomes" id="UP001521116">
    <property type="component" value="Unassembled WGS sequence"/>
</dbReference>
<name>A0ABR3SAL2_9PEZI</name>
<feature type="domain" description="Heterokaryon incompatibility" evidence="2">
    <location>
        <begin position="157"/>
        <end position="307"/>
    </location>
</feature>
<dbReference type="InterPro" id="IPR052895">
    <property type="entry name" value="HetReg/Transcr_Mod"/>
</dbReference>
<proteinExistence type="predicted"/>
<evidence type="ECO:0000313" key="4">
    <source>
        <dbReference type="Proteomes" id="UP001521116"/>
    </source>
</evidence>
<comment type="caution">
    <text evidence="3">The sequence shown here is derived from an EMBL/GenBank/DDBJ whole genome shotgun (WGS) entry which is preliminary data.</text>
</comment>
<organism evidence="3 4">
    <name type="scientific">Neofusicoccum ribis</name>
    <dbReference type="NCBI Taxonomy" id="45134"/>
    <lineage>
        <taxon>Eukaryota</taxon>
        <taxon>Fungi</taxon>
        <taxon>Dikarya</taxon>
        <taxon>Ascomycota</taxon>
        <taxon>Pezizomycotina</taxon>
        <taxon>Dothideomycetes</taxon>
        <taxon>Dothideomycetes incertae sedis</taxon>
        <taxon>Botryosphaeriales</taxon>
        <taxon>Botryosphaeriaceae</taxon>
        <taxon>Neofusicoccum</taxon>
    </lineage>
</organism>
<evidence type="ECO:0000259" key="2">
    <source>
        <dbReference type="Pfam" id="PF06985"/>
    </source>
</evidence>
<keyword evidence="4" id="KW-1185">Reference proteome</keyword>
<dbReference type="EMBL" id="JAJVDC020000316">
    <property type="protein sequence ID" value="KAL1615372.1"/>
    <property type="molecule type" value="Genomic_DNA"/>
</dbReference>
<reference evidence="3 4" key="1">
    <citation type="submission" date="2024-02" db="EMBL/GenBank/DDBJ databases">
        <title>De novo assembly and annotation of 12 fungi associated with fruit tree decline syndrome in Ontario, Canada.</title>
        <authorList>
            <person name="Sulman M."/>
            <person name="Ellouze W."/>
            <person name="Ilyukhin E."/>
        </authorList>
    </citation>
    <scope>NUCLEOTIDE SEQUENCE [LARGE SCALE GENOMIC DNA]</scope>
    <source>
        <strain evidence="3 4">M1-105</strain>
    </source>
</reference>
<dbReference type="InterPro" id="IPR010730">
    <property type="entry name" value="HET"/>
</dbReference>
<dbReference type="PANTHER" id="PTHR24148:SF64">
    <property type="entry name" value="HETEROKARYON INCOMPATIBILITY DOMAIN-CONTAINING PROTEIN"/>
    <property type="match status" value="1"/>
</dbReference>
<sequence length="341" mass="39274">MISRRGHTKASAFRTGADSTNRTLYRKSLENTSDDLRDSSDDLQDSSDDLRDSSDDLRDSSDDLEDSSDDPEDSFDDSEDDVPDRKNLKDFFQRLECQRKHSYISANKCYPSYVYPDLPKTDNNNTIRVLTLEPAQEYHARLRGHLQLVDLRRPPKYQAISYRWSDPTPDYNMMIENSILVTTRSASIALKRIRDRDKSVTVWIDAVCIDQRDRIERGQQVQLVGRIFKQAERALVCLDGNSEHAEAAFKLVEDLYAMRESSSYNLRDRADLILRSQLKGRVMGSDCKSLSRIFDNEWFSRLWAVPEVGQAAAAEVLCGKSSVAWEKLCFAYFWITELNSF</sequence>
<evidence type="ECO:0000256" key="1">
    <source>
        <dbReference type="SAM" id="MobiDB-lite"/>
    </source>
</evidence>
<feature type="non-terminal residue" evidence="3">
    <location>
        <position position="341"/>
    </location>
</feature>
<dbReference type="Pfam" id="PF06985">
    <property type="entry name" value="HET"/>
    <property type="match status" value="1"/>
</dbReference>
<feature type="compositionally biased region" description="Basic and acidic residues" evidence="1">
    <location>
        <begin position="48"/>
        <end position="61"/>
    </location>
</feature>